<evidence type="ECO:0000313" key="4">
    <source>
        <dbReference type="Proteomes" id="UP000694404"/>
    </source>
</evidence>
<sequence length="237" mass="24080">MSSMAWPFSSFFSISIMSLTPSTTICTCSTSEKPSRSALETSNTAPTASVSTPPGGEPRGVGSEGQEVPGGEGPSPVTDNTSGPGSGAQPAPTWVVYPGLDDVIQGEAAGGLLVPQLLVDVQGEGLGHVVIVLGEVRKLLLRGEVQLVLVVGVPKRHDGGRGRVLRGQAPAESRGQPLAGAKGCWAKPLGHAQGADPTSLPCPFPHPPGPNSTAATGGGEPHPRQRGKSHRCPGILC</sequence>
<protein>
    <submittedName>
        <fullName evidence="3">Uncharacterized protein</fullName>
    </submittedName>
</protein>
<feature type="compositionally biased region" description="Pro residues" evidence="1">
    <location>
        <begin position="200"/>
        <end position="210"/>
    </location>
</feature>
<feature type="region of interest" description="Disordered" evidence="1">
    <location>
        <begin position="161"/>
        <end position="237"/>
    </location>
</feature>
<proteinExistence type="predicted"/>
<evidence type="ECO:0000256" key="2">
    <source>
        <dbReference type="SAM" id="SignalP"/>
    </source>
</evidence>
<name>A0A8C0GKS3_CHEAB</name>
<dbReference type="Proteomes" id="UP000694404">
    <property type="component" value="Unplaced"/>
</dbReference>
<feature type="compositionally biased region" description="Gly residues" evidence="1">
    <location>
        <begin position="57"/>
        <end position="73"/>
    </location>
</feature>
<feature type="compositionally biased region" description="Polar residues" evidence="1">
    <location>
        <begin position="38"/>
        <end position="52"/>
    </location>
</feature>
<reference evidence="3" key="2">
    <citation type="submission" date="2025-09" db="UniProtKB">
        <authorList>
            <consortium name="Ensembl"/>
        </authorList>
    </citation>
    <scope>IDENTIFICATION</scope>
</reference>
<evidence type="ECO:0000313" key="3">
    <source>
        <dbReference type="Ensembl" id="ENSCABP00000010739.1"/>
    </source>
</evidence>
<evidence type="ECO:0000256" key="1">
    <source>
        <dbReference type="SAM" id="MobiDB-lite"/>
    </source>
</evidence>
<feature type="signal peptide" evidence="2">
    <location>
        <begin position="1"/>
        <end position="24"/>
    </location>
</feature>
<dbReference type="AlphaFoldDB" id="A0A8C0GKS3"/>
<reference evidence="3" key="1">
    <citation type="submission" date="2025-08" db="UniProtKB">
        <authorList>
            <consortium name="Ensembl"/>
        </authorList>
    </citation>
    <scope>IDENTIFICATION</scope>
</reference>
<dbReference type="GeneTree" id="ENSGT01030000234877"/>
<feature type="region of interest" description="Disordered" evidence="1">
    <location>
        <begin position="28"/>
        <end position="92"/>
    </location>
</feature>
<feature type="chain" id="PRO_5034561104" evidence="2">
    <location>
        <begin position="25"/>
        <end position="237"/>
    </location>
</feature>
<dbReference type="Ensembl" id="ENSCABT00000011753.1">
    <property type="protein sequence ID" value="ENSCABP00000010739.1"/>
    <property type="gene ID" value="ENSCABG00000008040.1"/>
</dbReference>
<keyword evidence="4" id="KW-1185">Reference proteome</keyword>
<organism evidence="3 4">
    <name type="scientific">Chelonoidis abingdonii</name>
    <name type="common">Abingdon island giant tortoise</name>
    <name type="synonym">Testudo abingdonii</name>
    <dbReference type="NCBI Taxonomy" id="106734"/>
    <lineage>
        <taxon>Eukaryota</taxon>
        <taxon>Metazoa</taxon>
        <taxon>Chordata</taxon>
        <taxon>Craniata</taxon>
        <taxon>Vertebrata</taxon>
        <taxon>Euteleostomi</taxon>
        <taxon>Archelosauria</taxon>
        <taxon>Testudinata</taxon>
        <taxon>Testudines</taxon>
        <taxon>Cryptodira</taxon>
        <taxon>Durocryptodira</taxon>
        <taxon>Testudinoidea</taxon>
        <taxon>Testudinidae</taxon>
        <taxon>Chelonoidis</taxon>
    </lineage>
</organism>
<accession>A0A8C0GKS3</accession>
<keyword evidence="2" id="KW-0732">Signal</keyword>